<dbReference type="GO" id="GO:0005737">
    <property type="term" value="C:cytoplasm"/>
    <property type="evidence" value="ECO:0007669"/>
    <property type="project" value="UniProtKB-SubCell"/>
</dbReference>
<comment type="caution">
    <text evidence="7">The sequence shown here is derived from an EMBL/GenBank/DDBJ whole genome shotgun (WGS) entry which is preliminary data.</text>
</comment>
<evidence type="ECO:0000313" key="7">
    <source>
        <dbReference type="EMBL" id="GAH22479.1"/>
    </source>
</evidence>
<dbReference type="InterPro" id="IPR019933">
    <property type="entry name" value="DivIVA_domain"/>
</dbReference>
<dbReference type="GO" id="GO:0051301">
    <property type="term" value="P:cell division"/>
    <property type="evidence" value="ECO:0007669"/>
    <property type="project" value="UniProtKB-KW"/>
</dbReference>
<reference evidence="7" key="1">
    <citation type="journal article" date="2014" name="Front. Microbiol.">
        <title>High frequency of phylogenetically diverse reductive dehalogenase-homologous genes in deep subseafloor sedimentary metagenomes.</title>
        <authorList>
            <person name="Kawai M."/>
            <person name="Futagami T."/>
            <person name="Toyoda A."/>
            <person name="Takaki Y."/>
            <person name="Nishi S."/>
            <person name="Hori S."/>
            <person name="Arai W."/>
            <person name="Tsubouchi T."/>
            <person name="Morono Y."/>
            <person name="Uchiyama I."/>
            <person name="Ito T."/>
            <person name="Fujiyama A."/>
            <person name="Inagaki F."/>
            <person name="Takami H."/>
        </authorList>
    </citation>
    <scope>NUCLEOTIDE SEQUENCE</scope>
    <source>
        <strain evidence="7">Expedition CK06-06</strain>
    </source>
</reference>
<keyword evidence="5" id="KW-0131">Cell cycle</keyword>
<evidence type="ECO:0000256" key="6">
    <source>
        <dbReference type="SAM" id="Coils"/>
    </source>
</evidence>
<evidence type="ECO:0000256" key="1">
    <source>
        <dbReference type="ARBA" id="ARBA00004496"/>
    </source>
</evidence>
<evidence type="ECO:0008006" key="8">
    <source>
        <dbReference type="Google" id="ProtNLM"/>
    </source>
</evidence>
<comment type="subcellular location">
    <subcellularLocation>
        <location evidence="1">Cytoplasm</location>
    </subcellularLocation>
</comment>
<feature type="coiled-coil region" evidence="6">
    <location>
        <begin position="29"/>
        <end position="56"/>
    </location>
</feature>
<dbReference type="Gene3D" id="6.10.250.660">
    <property type="match status" value="1"/>
</dbReference>
<feature type="non-terminal residue" evidence="7">
    <location>
        <position position="70"/>
    </location>
</feature>
<keyword evidence="3" id="KW-0132">Cell division</keyword>
<dbReference type="EMBL" id="BARU01004653">
    <property type="protein sequence ID" value="GAH22479.1"/>
    <property type="molecule type" value="Genomic_DNA"/>
</dbReference>
<keyword evidence="4 6" id="KW-0175">Coiled coil</keyword>
<organism evidence="7">
    <name type="scientific">marine sediment metagenome</name>
    <dbReference type="NCBI Taxonomy" id="412755"/>
    <lineage>
        <taxon>unclassified sequences</taxon>
        <taxon>metagenomes</taxon>
        <taxon>ecological metagenomes</taxon>
    </lineage>
</organism>
<protein>
    <recommendedName>
        <fullName evidence="8">DivIVA domain-containing protein</fullName>
    </recommendedName>
</protein>
<gene>
    <name evidence="7" type="ORF">S03H2_09239</name>
</gene>
<dbReference type="AlphaFoldDB" id="X1EZC1"/>
<dbReference type="Pfam" id="PF05103">
    <property type="entry name" value="DivIVA"/>
    <property type="match status" value="1"/>
</dbReference>
<proteinExistence type="predicted"/>
<dbReference type="NCBIfam" id="TIGR03544">
    <property type="entry name" value="DivI1A_domain"/>
    <property type="match status" value="1"/>
</dbReference>
<evidence type="ECO:0000256" key="3">
    <source>
        <dbReference type="ARBA" id="ARBA00022618"/>
    </source>
</evidence>
<dbReference type="InterPro" id="IPR007793">
    <property type="entry name" value="DivIVA_fam"/>
</dbReference>
<evidence type="ECO:0000256" key="2">
    <source>
        <dbReference type="ARBA" id="ARBA00022490"/>
    </source>
</evidence>
<evidence type="ECO:0000256" key="4">
    <source>
        <dbReference type="ARBA" id="ARBA00023054"/>
    </source>
</evidence>
<sequence length="70" mass="8486">MNINKEGIQKKEFHVVFKGYKPEEVDKFLDILTVEFDRLQKSQRQLQENLERLKYDGNKESVEMKRVIQE</sequence>
<evidence type="ECO:0000256" key="5">
    <source>
        <dbReference type="ARBA" id="ARBA00023306"/>
    </source>
</evidence>
<accession>X1EZC1</accession>
<keyword evidence="2" id="KW-0963">Cytoplasm</keyword>
<name>X1EZC1_9ZZZZ</name>